<organism evidence="1 2">
    <name type="scientific">Phragmitibacter flavus</name>
    <dbReference type="NCBI Taxonomy" id="2576071"/>
    <lineage>
        <taxon>Bacteria</taxon>
        <taxon>Pseudomonadati</taxon>
        <taxon>Verrucomicrobiota</taxon>
        <taxon>Verrucomicrobiia</taxon>
        <taxon>Verrucomicrobiales</taxon>
        <taxon>Verrucomicrobiaceae</taxon>
        <taxon>Phragmitibacter</taxon>
    </lineage>
</organism>
<name>A0A5R8KDE3_9BACT</name>
<dbReference type="EMBL" id="VAUV01000009">
    <property type="protein sequence ID" value="TLD70328.1"/>
    <property type="molecule type" value="Genomic_DNA"/>
</dbReference>
<gene>
    <name evidence="1" type="ORF">FEM03_14190</name>
</gene>
<accession>A0A5R8KDE3</accession>
<dbReference type="InterPro" id="IPR035093">
    <property type="entry name" value="RelE/ParE_toxin_dom_sf"/>
</dbReference>
<sequence>MAGRNRPSRGVRAQRHCQTGAARRSHYLTKEQAFRATRSHLSSMKVSWLESAECEFYDAALYYGSIDSDLGEQFAACAEVAVAEIAAHPELFRKFDGQVRKARLRRFPYAIVYLLNSDTIRIVAMMHLHKQPGYWRKRIR</sequence>
<evidence type="ECO:0000313" key="2">
    <source>
        <dbReference type="Proteomes" id="UP000306196"/>
    </source>
</evidence>
<comment type="caution">
    <text evidence="1">The sequence shown here is derived from an EMBL/GenBank/DDBJ whole genome shotgun (WGS) entry which is preliminary data.</text>
</comment>
<dbReference type="OrthoDB" id="9809155at2"/>
<evidence type="ECO:0008006" key="3">
    <source>
        <dbReference type="Google" id="ProtNLM"/>
    </source>
</evidence>
<dbReference type="AlphaFoldDB" id="A0A5R8KDE3"/>
<proteinExistence type="predicted"/>
<keyword evidence="2" id="KW-1185">Reference proteome</keyword>
<protein>
    <recommendedName>
        <fullName evidence="3">Type II toxin-antitoxin system RelE/ParE family toxin</fullName>
    </recommendedName>
</protein>
<reference evidence="1 2" key="1">
    <citation type="submission" date="2019-05" db="EMBL/GenBank/DDBJ databases">
        <title>Verrucobacter flavum gen. nov., sp. nov. a new member of the family Verrucomicrobiaceae.</title>
        <authorList>
            <person name="Szuroczki S."/>
            <person name="Abbaszade G."/>
            <person name="Szabo A."/>
            <person name="Felfoldi T."/>
            <person name="Schumann P."/>
            <person name="Boka K."/>
            <person name="Keki Z."/>
            <person name="Toumi M."/>
            <person name="Toth E."/>
        </authorList>
    </citation>
    <scope>NUCLEOTIDE SEQUENCE [LARGE SCALE GENOMIC DNA]</scope>
    <source>
        <strain evidence="1 2">MG-N-17</strain>
    </source>
</reference>
<dbReference type="Proteomes" id="UP000306196">
    <property type="component" value="Unassembled WGS sequence"/>
</dbReference>
<dbReference type="Gene3D" id="3.30.2310.20">
    <property type="entry name" value="RelE-like"/>
    <property type="match status" value="1"/>
</dbReference>
<evidence type="ECO:0000313" key="1">
    <source>
        <dbReference type="EMBL" id="TLD70328.1"/>
    </source>
</evidence>